<protein>
    <submittedName>
        <fullName evidence="4">UDP-glycosyltransferase 91C1-like</fullName>
    </submittedName>
</protein>
<reference evidence="4" key="1">
    <citation type="submission" date="2019-08" db="EMBL/GenBank/DDBJ databases">
        <authorList>
            <person name="Liu F."/>
        </authorList>
    </citation>
    <scope>NUCLEOTIDE SEQUENCE [LARGE SCALE GENOMIC DNA]</scope>
    <source>
        <strain evidence="4">PA1801</strain>
        <tissue evidence="4">Leaf</tissue>
    </source>
</reference>
<feature type="domain" description="Glycosyltransferase N-terminal" evidence="3">
    <location>
        <begin position="504"/>
        <end position="668"/>
    </location>
</feature>
<dbReference type="Pfam" id="PF00201">
    <property type="entry name" value="UDPGT"/>
    <property type="match status" value="2"/>
</dbReference>
<keyword evidence="2 4" id="KW-0808">Transferase</keyword>
<sequence>MDYSSSRKQLHIAMFPWLAYGHIAPFLQVAKFLAQKNHLIYYVSTPKNISRLPQLPPTLCSNITFIPLSLPHVDGLPPGVESTSELPNHKVPYLKKSFDKLETQLTEFLERSPQIKLIIHDFAPHWLPPMANQLRINLVYFSIFNASTIAFLGSTSEIHSGSRKSPEDFTVVPTWMDYPNNIAFKLHEMVTHKECEDIVSDFERGWTVLLNCKIPTLRTCYEFEPEALRVLSKIHQKPIVPLGLLPPSLSNIEDKGDENWEALKKWLDSKQEKSVFYVALGSEVSLSQESMHELAFGIEKSGLPFIWVVRKPPLVEEQFAEDMIPPEFEERVSKQGMVLRGWAPQLRILAHSSVGGFLTHCGWSSVIESLGFGKPLILFPVGSSDLGLVARLMHWKKVGFEIERNDVDGSFKSDLVAACIKRVMVDPEGEQLRANALAMKEIFGNVELKNVKRSEHQVDKGKEIAKECRKNEGFHFNQFCYKGRGKGKPWESREYEKRNSRKQLHIAMFPWLAYGHIAPFLQVAKFLAQKNHLIYYVSTPKNISRLPQLPPTLCSNITFIPLSLPHVDGLPPGVESTSELPNHKVPYLKKSFDKLETQLTEFLERSPQIKLIIHDFAPHWLPPMANQLRINLVCFSIFNASTNAFVGSTSEILRRSRKSPEDFTVVPTWMDYPNNIAFKLHETVTRKESGDIVSDLERYGTVLLNCKILTLRTCYEFEPEALRVLSKIHQKPIVPLGLLPPSLSNIEDKGDENWEALKKWLDSKQEKSVFYVALGSEVSLSQESMHELAFGIEKSGLPFIWVVRKPPLVEEQFAGDMIPPEFEERVSKQGMVLRGWAPQLRILAHSSVGGFLTHCGWSSVIESLGLGKPLILFPVGSSDLGLIARLMHWKKVGFEIERNDVDGSFKSDLVAACIKRVMVDPEGEQLRANALAMKEIFGNVELSNKCMDEFTQSIENI</sequence>
<dbReference type="AlphaFoldDB" id="A0A5B6X844"/>
<dbReference type="GO" id="GO:0035251">
    <property type="term" value="F:UDP-glucosyltransferase activity"/>
    <property type="evidence" value="ECO:0007669"/>
    <property type="project" value="InterPro"/>
</dbReference>
<evidence type="ECO:0000256" key="1">
    <source>
        <dbReference type="ARBA" id="ARBA00009995"/>
    </source>
</evidence>
<gene>
    <name evidence="4" type="ORF">EPI10_033796</name>
</gene>
<keyword evidence="5" id="KW-1185">Reference proteome</keyword>
<accession>A0A5B6X844</accession>
<evidence type="ECO:0000256" key="2">
    <source>
        <dbReference type="ARBA" id="ARBA00022679"/>
    </source>
</evidence>
<dbReference type="InterPro" id="IPR002213">
    <property type="entry name" value="UDP_glucos_trans"/>
</dbReference>
<dbReference type="Pfam" id="PF26168">
    <property type="entry name" value="Glyco_transf_N"/>
    <property type="match status" value="1"/>
</dbReference>
<dbReference type="InterPro" id="IPR058980">
    <property type="entry name" value="Glyco_transf_N"/>
</dbReference>
<organism evidence="4 5">
    <name type="scientific">Gossypium australe</name>
    <dbReference type="NCBI Taxonomy" id="47621"/>
    <lineage>
        <taxon>Eukaryota</taxon>
        <taxon>Viridiplantae</taxon>
        <taxon>Streptophyta</taxon>
        <taxon>Embryophyta</taxon>
        <taxon>Tracheophyta</taxon>
        <taxon>Spermatophyta</taxon>
        <taxon>Magnoliopsida</taxon>
        <taxon>eudicotyledons</taxon>
        <taxon>Gunneridae</taxon>
        <taxon>Pentapetalae</taxon>
        <taxon>rosids</taxon>
        <taxon>malvids</taxon>
        <taxon>Malvales</taxon>
        <taxon>Malvaceae</taxon>
        <taxon>Malvoideae</taxon>
        <taxon>Gossypium</taxon>
    </lineage>
</organism>
<evidence type="ECO:0000313" key="5">
    <source>
        <dbReference type="Proteomes" id="UP000325315"/>
    </source>
</evidence>
<dbReference type="PANTHER" id="PTHR48049">
    <property type="entry name" value="GLYCOSYLTRANSFERASE"/>
    <property type="match status" value="1"/>
</dbReference>
<dbReference type="Gene3D" id="3.40.50.2000">
    <property type="entry name" value="Glycogen Phosphorylase B"/>
    <property type="match status" value="4"/>
</dbReference>
<comment type="similarity">
    <text evidence="1">Belongs to the UDP-glycosyltransferase family.</text>
</comment>
<dbReference type="SUPFAM" id="SSF53756">
    <property type="entry name" value="UDP-Glycosyltransferase/glycogen phosphorylase"/>
    <property type="match status" value="2"/>
</dbReference>
<proteinExistence type="inferred from homology"/>
<evidence type="ECO:0000259" key="3">
    <source>
        <dbReference type="Pfam" id="PF26168"/>
    </source>
</evidence>
<evidence type="ECO:0000313" key="4">
    <source>
        <dbReference type="EMBL" id="KAA3490309.1"/>
    </source>
</evidence>
<name>A0A5B6X844_9ROSI</name>
<comment type="caution">
    <text evidence="4">The sequence shown here is derived from an EMBL/GenBank/DDBJ whole genome shotgun (WGS) entry which is preliminary data.</text>
</comment>
<dbReference type="FunFam" id="3.40.50.2000:FF:000037">
    <property type="entry name" value="Glycosyltransferase"/>
    <property type="match status" value="2"/>
</dbReference>
<dbReference type="CDD" id="cd03784">
    <property type="entry name" value="GT1_Gtf-like"/>
    <property type="match status" value="2"/>
</dbReference>
<dbReference type="PANTHER" id="PTHR48049:SF60">
    <property type="entry name" value="UDP-GLYCOSYLTRANSFERASE 91B1"/>
    <property type="match status" value="1"/>
</dbReference>
<dbReference type="OrthoDB" id="5835829at2759"/>
<dbReference type="InterPro" id="IPR050481">
    <property type="entry name" value="UDP-glycosyltransf_plant"/>
</dbReference>
<dbReference type="Proteomes" id="UP000325315">
    <property type="component" value="Unassembled WGS sequence"/>
</dbReference>
<dbReference type="EMBL" id="SMMG02000001">
    <property type="protein sequence ID" value="KAA3490309.1"/>
    <property type="molecule type" value="Genomic_DNA"/>
</dbReference>